<gene>
    <name evidence="2" type="ORF">VITISV_020064</name>
</gene>
<dbReference type="GO" id="GO:0140096">
    <property type="term" value="F:catalytic activity, acting on a protein"/>
    <property type="evidence" value="ECO:0007669"/>
    <property type="project" value="UniProtKB-ARBA"/>
</dbReference>
<reference evidence="2" key="1">
    <citation type="journal article" date="2007" name="PLoS ONE">
        <title>The first genome sequence of an elite grapevine cultivar (Pinot noir Vitis vinifera L.): coping with a highly heterozygous genome.</title>
        <authorList>
            <person name="Velasco R."/>
            <person name="Zharkikh A."/>
            <person name="Troggio M."/>
            <person name="Cartwright D.A."/>
            <person name="Cestaro A."/>
            <person name="Pruss D."/>
            <person name="Pindo M."/>
            <person name="FitzGerald L.M."/>
            <person name="Vezzulli S."/>
            <person name="Reid J."/>
            <person name="Malacarne G."/>
            <person name="Iliev D."/>
            <person name="Coppola G."/>
            <person name="Wardell B."/>
            <person name="Micheletti D."/>
            <person name="Macalma T."/>
            <person name="Facci M."/>
            <person name="Mitchell J.T."/>
            <person name="Perazzolli M."/>
            <person name="Eldredge G."/>
            <person name="Gatto P."/>
            <person name="Oyzerski R."/>
            <person name="Moretto M."/>
            <person name="Gutin N."/>
            <person name="Stefanini M."/>
            <person name="Chen Y."/>
            <person name="Segala C."/>
            <person name="Davenport C."/>
            <person name="Dematte L."/>
            <person name="Mraz A."/>
            <person name="Battilana J."/>
            <person name="Stormo K."/>
            <person name="Costa F."/>
            <person name="Tao Q."/>
            <person name="Si-Ammour A."/>
            <person name="Harkins T."/>
            <person name="Lackey A."/>
            <person name="Perbost C."/>
            <person name="Taillon B."/>
            <person name="Stella A."/>
            <person name="Solovyev V."/>
            <person name="Fawcett J.A."/>
            <person name="Sterck L."/>
            <person name="Vandepoele K."/>
            <person name="Grando S.M."/>
            <person name="Toppo S."/>
            <person name="Moser C."/>
            <person name="Lanchbury J."/>
            <person name="Bogden R."/>
            <person name="Skolnick M."/>
            <person name="Sgaramella V."/>
            <person name="Bhatnagar S.K."/>
            <person name="Fontana P."/>
            <person name="Gutin A."/>
            <person name="Van de Peer Y."/>
            <person name="Salamini F."/>
            <person name="Viola R."/>
        </authorList>
    </citation>
    <scope>NUCLEOTIDE SEQUENCE</scope>
</reference>
<name>A5AUB5_VITVI</name>
<evidence type="ECO:0000313" key="2">
    <source>
        <dbReference type="EMBL" id="CAN60605.1"/>
    </source>
</evidence>
<accession>A5AUB5</accession>
<dbReference type="AlphaFoldDB" id="A5AUB5"/>
<dbReference type="ExpressionAtlas" id="A5AUB5">
    <property type="expression patterns" value="baseline"/>
</dbReference>
<dbReference type="SUPFAM" id="SSF47090">
    <property type="entry name" value="PGBD-like"/>
    <property type="match status" value="1"/>
</dbReference>
<dbReference type="EMBL" id="AM435908">
    <property type="protein sequence ID" value="CAN60605.1"/>
    <property type="molecule type" value="Genomic_DNA"/>
</dbReference>
<dbReference type="PANTHER" id="PTHR10201:SF304">
    <property type="entry name" value="PEPTIDASE METALLOPEPTIDASE DOMAIN-CONTAINING PROTEIN"/>
    <property type="match status" value="1"/>
</dbReference>
<dbReference type="Gene3D" id="1.10.101.10">
    <property type="entry name" value="PGBD-like superfamily/PGBD"/>
    <property type="match status" value="1"/>
</dbReference>
<dbReference type="PANTHER" id="PTHR10201">
    <property type="entry name" value="MATRIX METALLOPROTEINASE"/>
    <property type="match status" value="1"/>
</dbReference>
<dbReference type="Pfam" id="PF01471">
    <property type="entry name" value="PG_binding_1"/>
    <property type="match status" value="1"/>
</dbReference>
<dbReference type="InterPro" id="IPR036366">
    <property type="entry name" value="PGBDSf"/>
</dbReference>
<dbReference type="InterPro" id="IPR036365">
    <property type="entry name" value="PGBD-like_sf"/>
</dbReference>
<evidence type="ECO:0000259" key="1">
    <source>
        <dbReference type="Pfam" id="PF01471"/>
    </source>
</evidence>
<dbReference type="OrthoDB" id="1743387at2759"/>
<protein>
    <recommendedName>
        <fullName evidence="1">Peptidoglycan binding-like domain-containing protein</fullName>
    </recommendedName>
</protein>
<proteinExistence type="predicted"/>
<feature type="domain" description="Peptidoglycan binding-like" evidence="1">
    <location>
        <begin position="44"/>
        <end position="90"/>
    </location>
</feature>
<dbReference type="InterPro" id="IPR002477">
    <property type="entry name" value="Peptidoglycan-bd-like"/>
</dbReference>
<sequence length="149" mass="17204">MKLHKMAEEFPNPIARESMEVIKHPESFRSFKHPKGSKKGDKMEGIQKVKQYLQRYGYLSSTHYSQTNTDEFDDALESAIKVFQTFYHLNHIEILDILESLTATQMSRPRCGILDHPSGSNTINPHGHHHLNIGTHYAFYPGDAKWGFF</sequence>
<organism evidence="2">
    <name type="scientific">Vitis vinifera</name>
    <name type="common">Grape</name>
    <dbReference type="NCBI Taxonomy" id="29760"/>
    <lineage>
        <taxon>Eukaryota</taxon>
        <taxon>Viridiplantae</taxon>
        <taxon>Streptophyta</taxon>
        <taxon>Embryophyta</taxon>
        <taxon>Tracheophyta</taxon>
        <taxon>Spermatophyta</taxon>
        <taxon>Magnoliopsida</taxon>
        <taxon>eudicotyledons</taxon>
        <taxon>Gunneridae</taxon>
        <taxon>Pentapetalae</taxon>
        <taxon>rosids</taxon>
        <taxon>Vitales</taxon>
        <taxon>Vitaceae</taxon>
        <taxon>Viteae</taxon>
        <taxon>Vitis</taxon>
    </lineage>
</organism>